<evidence type="ECO:0000256" key="1">
    <source>
        <dbReference type="ARBA" id="ARBA00004496"/>
    </source>
</evidence>
<keyword evidence="3" id="KW-0677">Repeat</keyword>
<dbReference type="CDD" id="cd00009">
    <property type="entry name" value="AAA"/>
    <property type="match status" value="1"/>
</dbReference>
<sequence>MDFNQRPDPMNDPEILNKYTRNLTLDAKEGKIDPIIGRDDEIMRVIRILSRKTKNNPVLIGEPGVGKTAIAEGLAQRINKGDVPSNLKNKKILELDMGSVMAGASFLGDYEARIKGIVNAIQKENGEIILFIDELHLIVGAGKTGNGGGMDVSNLLKPSLARGGIKVIGATTLKEYREYIEKDAALERRFQKVVVSEPTIDETISILRGLKDRFESYHGVRIHDSALIAAAVLSDRYISDRFLPDKAIDLVDEASATIKTEIASVPTELYQLNRKIMQLEIEKAALSKEVDEKSVERLNQCQKELESLKLRQNELNSKWENEKNLLADINKYRSTIDSLKLELETSKSEGKFERAGEIQYSLLPALQKQLNTSLDGNKEKLISEEVSEDEIAKIISKWTGIKVENLMETEKQKLLHLGTNIRRMVKGQNHAIDLVADSILRSRSGIKDPNKPIGSFLFLGPTGVGKTEVARSLAKTLFGSERKMIRLDMSEYMEKQSVSKLIGSPPGYVGYEEGGRLTEAVRRAPYSIVLFDEVEKAHPDVFNIFLQILDDGRITDSLGKIVDFKNTIIIMTSNIASEYLMSTPNELVDQSVIDEELKKYFRPEFVNRIDNVITFNALSKEIIKEIIVKTLGELKERILISNDYIINFTDATIDKILEEGYNKEYGARPIKRYIEKNLETLIARAIVSEEIEPKRNYVVDVQNNNFVISSSNKLN</sequence>
<dbReference type="SMART" id="SM00382">
    <property type="entry name" value="AAA"/>
    <property type="match status" value="2"/>
</dbReference>
<feature type="domain" description="Clp ATPase C-terminal" evidence="11">
    <location>
        <begin position="618"/>
        <end position="708"/>
    </location>
</feature>
<dbReference type="InterPro" id="IPR028299">
    <property type="entry name" value="ClpA/B_CS2"/>
</dbReference>
<dbReference type="SUPFAM" id="SSF52540">
    <property type="entry name" value="P-loop containing nucleoside triphosphate hydrolases"/>
    <property type="match status" value="2"/>
</dbReference>
<dbReference type="InterPro" id="IPR027417">
    <property type="entry name" value="P-loop_NTPase"/>
</dbReference>
<dbReference type="InterPro" id="IPR003959">
    <property type="entry name" value="ATPase_AAA_core"/>
</dbReference>
<keyword evidence="4" id="KW-0547">Nucleotide-binding</keyword>
<dbReference type="FunFam" id="3.40.50.300:FF:000010">
    <property type="entry name" value="Chaperone clpB 1, putative"/>
    <property type="match status" value="1"/>
</dbReference>
<comment type="subunit">
    <text evidence="8">Homohexamer. The oligomerization is ATP-dependent.</text>
</comment>
<evidence type="ECO:0000256" key="8">
    <source>
        <dbReference type="ARBA" id="ARBA00026057"/>
    </source>
</evidence>
<evidence type="ECO:0000256" key="7">
    <source>
        <dbReference type="ARBA" id="ARBA00023186"/>
    </source>
</evidence>
<dbReference type="Gene3D" id="1.10.8.60">
    <property type="match status" value="1"/>
</dbReference>
<dbReference type="PATRIC" id="fig|216942.3.peg.788"/>
<keyword evidence="12" id="KW-0645">Protease</keyword>
<dbReference type="InterPro" id="IPR019489">
    <property type="entry name" value="Clp_ATPase_C"/>
</dbReference>
<dbReference type="KEGG" id="sll:SLITO_v1c07750"/>
<dbReference type="InterPro" id="IPR041546">
    <property type="entry name" value="ClpA/ClpB_AAA_lid"/>
</dbReference>
<comment type="similarity">
    <text evidence="2">Belongs to the ClpA/ClpB family.</text>
</comment>
<accession>A0A0K1W2J9</accession>
<dbReference type="CDD" id="cd19499">
    <property type="entry name" value="RecA-like_ClpB_Hsp104-like"/>
    <property type="match status" value="1"/>
</dbReference>
<feature type="domain" description="AAA+ ATPase" evidence="10">
    <location>
        <begin position="53"/>
        <end position="201"/>
    </location>
</feature>
<dbReference type="Proteomes" id="UP000067476">
    <property type="component" value="Chromosome"/>
</dbReference>
<dbReference type="PROSITE" id="PS00871">
    <property type="entry name" value="CLPAB_2"/>
    <property type="match status" value="1"/>
</dbReference>
<feature type="domain" description="AAA+ ATPase" evidence="10">
    <location>
        <begin position="452"/>
        <end position="594"/>
    </location>
</feature>
<feature type="coiled-coil region" evidence="9">
    <location>
        <begin position="269"/>
        <end position="349"/>
    </location>
</feature>
<keyword evidence="13" id="KW-1185">Reference proteome</keyword>
<proteinExistence type="inferred from homology"/>
<dbReference type="EMBL" id="CP012357">
    <property type="protein sequence ID" value="AKX34398.1"/>
    <property type="molecule type" value="Genomic_DNA"/>
</dbReference>
<dbReference type="GO" id="GO:0006508">
    <property type="term" value="P:proteolysis"/>
    <property type="evidence" value="ECO:0007669"/>
    <property type="project" value="UniProtKB-KW"/>
</dbReference>
<keyword evidence="7" id="KW-0143">Chaperone</keyword>
<dbReference type="SMART" id="SM01086">
    <property type="entry name" value="ClpB_D2-small"/>
    <property type="match status" value="1"/>
</dbReference>
<evidence type="ECO:0000259" key="10">
    <source>
        <dbReference type="SMART" id="SM00382"/>
    </source>
</evidence>
<dbReference type="GO" id="GO:0034605">
    <property type="term" value="P:cellular response to heat"/>
    <property type="evidence" value="ECO:0007669"/>
    <property type="project" value="TreeGrafter"/>
</dbReference>
<dbReference type="GO" id="GO:0005737">
    <property type="term" value="C:cytoplasm"/>
    <property type="evidence" value="ECO:0007669"/>
    <property type="project" value="UniProtKB-SubCell"/>
</dbReference>
<dbReference type="Pfam" id="PF17871">
    <property type="entry name" value="AAA_lid_9"/>
    <property type="match status" value="1"/>
</dbReference>
<dbReference type="Pfam" id="PF07724">
    <property type="entry name" value="AAA_2"/>
    <property type="match status" value="1"/>
</dbReference>
<dbReference type="Gene3D" id="3.40.50.300">
    <property type="entry name" value="P-loop containing nucleotide triphosphate hydrolases"/>
    <property type="match status" value="3"/>
</dbReference>
<dbReference type="GO" id="GO:0016887">
    <property type="term" value="F:ATP hydrolysis activity"/>
    <property type="evidence" value="ECO:0007669"/>
    <property type="project" value="InterPro"/>
</dbReference>
<keyword evidence="5" id="KW-0067">ATP-binding</keyword>
<name>A0A0K1W2J9_9MOLU</name>
<dbReference type="STRING" id="216942.SLITO_v1c07750"/>
<dbReference type="OrthoDB" id="9803641at2"/>
<dbReference type="Pfam" id="PF10431">
    <property type="entry name" value="ClpB_D2-small"/>
    <property type="match status" value="1"/>
</dbReference>
<organism evidence="12 13">
    <name type="scientific">Spiroplasma litorale</name>
    <dbReference type="NCBI Taxonomy" id="216942"/>
    <lineage>
        <taxon>Bacteria</taxon>
        <taxon>Bacillati</taxon>
        <taxon>Mycoplasmatota</taxon>
        <taxon>Mollicutes</taxon>
        <taxon>Entomoplasmatales</taxon>
        <taxon>Spiroplasmataceae</taxon>
        <taxon>Spiroplasma</taxon>
    </lineage>
</organism>
<evidence type="ECO:0000313" key="13">
    <source>
        <dbReference type="Proteomes" id="UP000067476"/>
    </source>
</evidence>
<dbReference type="GO" id="GO:0008233">
    <property type="term" value="F:peptidase activity"/>
    <property type="evidence" value="ECO:0007669"/>
    <property type="project" value="UniProtKB-KW"/>
</dbReference>
<dbReference type="FunFam" id="3.40.50.300:FF:000120">
    <property type="entry name" value="ATP-dependent chaperone ClpB"/>
    <property type="match status" value="1"/>
</dbReference>
<dbReference type="PANTHER" id="PTHR11638:SF18">
    <property type="entry name" value="HEAT SHOCK PROTEIN 104"/>
    <property type="match status" value="1"/>
</dbReference>
<evidence type="ECO:0000256" key="2">
    <source>
        <dbReference type="ARBA" id="ARBA00008675"/>
    </source>
</evidence>
<keyword evidence="6 9" id="KW-0175">Coiled coil</keyword>
<protein>
    <submittedName>
        <fullName evidence="12">ATP-dependent Clp protease, ATPase subunit ClpB</fullName>
    </submittedName>
</protein>
<dbReference type="GO" id="GO:0005524">
    <property type="term" value="F:ATP binding"/>
    <property type="evidence" value="ECO:0007669"/>
    <property type="project" value="UniProtKB-KW"/>
</dbReference>
<dbReference type="PRINTS" id="PR00300">
    <property type="entry name" value="CLPPROTEASEA"/>
</dbReference>
<dbReference type="Pfam" id="PF00004">
    <property type="entry name" value="AAA"/>
    <property type="match status" value="1"/>
</dbReference>
<dbReference type="AlphaFoldDB" id="A0A0K1W2J9"/>
<keyword evidence="12" id="KW-0378">Hydrolase</keyword>
<dbReference type="InterPro" id="IPR003593">
    <property type="entry name" value="AAA+_ATPase"/>
</dbReference>
<evidence type="ECO:0000313" key="12">
    <source>
        <dbReference type="EMBL" id="AKX34398.1"/>
    </source>
</evidence>
<gene>
    <name evidence="12" type="primary">clpB</name>
    <name evidence="12" type="ORF">SLITO_v1c07750</name>
</gene>
<evidence type="ECO:0000256" key="6">
    <source>
        <dbReference type="ARBA" id="ARBA00023054"/>
    </source>
</evidence>
<dbReference type="RefSeq" id="WP_075058488.1">
    <property type="nucleotide sequence ID" value="NZ_CP012357.1"/>
</dbReference>
<evidence type="ECO:0000259" key="11">
    <source>
        <dbReference type="SMART" id="SM01086"/>
    </source>
</evidence>
<evidence type="ECO:0000256" key="4">
    <source>
        <dbReference type="ARBA" id="ARBA00022741"/>
    </source>
</evidence>
<dbReference type="FunFam" id="3.40.50.300:FF:000025">
    <property type="entry name" value="ATP-dependent Clp protease subunit"/>
    <property type="match status" value="1"/>
</dbReference>
<dbReference type="PANTHER" id="PTHR11638">
    <property type="entry name" value="ATP-DEPENDENT CLP PROTEASE"/>
    <property type="match status" value="1"/>
</dbReference>
<comment type="subcellular location">
    <subcellularLocation>
        <location evidence="1">Cytoplasm</location>
    </subcellularLocation>
</comment>
<evidence type="ECO:0000256" key="3">
    <source>
        <dbReference type="ARBA" id="ARBA00022737"/>
    </source>
</evidence>
<evidence type="ECO:0000256" key="5">
    <source>
        <dbReference type="ARBA" id="ARBA00022840"/>
    </source>
</evidence>
<dbReference type="InterPro" id="IPR050130">
    <property type="entry name" value="ClpA_ClpB"/>
</dbReference>
<dbReference type="InterPro" id="IPR001270">
    <property type="entry name" value="ClpA/B"/>
</dbReference>
<evidence type="ECO:0000256" key="9">
    <source>
        <dbReference type="SAM" id="Coils"/>
    </source>
</evidence>
<reference evidence="12 13" key="1">
    <citation type="journal article" date="2015" name="Genome Announc.">
        <title>Complete Genome Sequence of Spiroplasma litorale TN-1T (DSM 21781), a Bacterium Isolated from a Green-Eyed Horsefly (Tabanus nigrovittatus).</title>
        <authorList>
            <person name="Lo W.S."/>
            <person name="Lai Y.C."/>
            <person name="Lien Y.W."/>
            <person name="Wang T.H."/>
            <person name="Kuo C.H."/>
        </authorList>
    </citation>
    <scope>NUCLEOTIDE SEQUENCE [LARGE SCALE GENOMIC DNA]</scope>
    <source>
        <strain evidence="12 13">TN-1</strain>
    </source>
</reference>